<evidence type="ECO:0000256" key="4">
    <source>
        <dbReference type="ARBA" id="ARBA00038493"/>
    </source>
</evidence>
<dbReference type="SUPFAM" id="SSF52317">
    <property type="entry name" value="Class I glutamine amidotransferase-like"/>
    <property type="match status" value="1"/>
</dbReference>
<proteinExistence type="inferred from homology"/>
<sequence length="243" mass="25501">MSPTALPKRAVIALPSQRIAIEGGMYEGHDSGLFIIEAQHPFNVLKAAGYEVAFSSENGEWYPDWVSEQAQFLSGADLAAYNDLSSPFRKALAAIRPASELKSADYAIFFAAAGHAALLDFPTATNLHQLATEIYAHGGVVAAVCQGGCILGGITDADGKSLITGHEVTGFTEIGEHQMGVFDTLRSWNKPTVRDLAQQLGGTYVAPAGPWEVLVIPQGRLVTGANPQSAGAAAEAAIKALHA</sequence>
<evidence type="ECO:0000256" key="3">
    <source>
        <dbReference type="ARBA" id="ARBA00023239"/>
    </source>
</evidence>
<dbReference type="EC" id="4.2.1.130" evidence="1"/>
<evidence type="ECO:0000313" key="6">
    <source>
        <dbReference type="EMBL" id="WOO85352.1"/>
    </source>
</evidence>
<evidence type="ECO:0000256" key="2">
    <source>
        <dbReference type="ARBA" id="ARBA00023016"/>
    </source>
</evidence>
<evidence type="ECO:0000256" key="1">
    <source>
        <dbReference type="ARBA" id="ARBA00013134"/>
    </source>
</evidence>
<dbReference type="PANTHER" id="PTHR48094:SF11">
    <property type="entry name" value="GLUTATHIONE-INDEPENDENT GLYOXALASE HSP31-RELATED"/>
    <property type="match status" value="1"/>
</dbReference>
<dbReference type="InterPro" id="IPR050325">
    <property type="entry name" value="Prot/Nucl_acid_deglycase"/>
</dbReference>
<evidence type="ECO:0000256" key="5">
    <source>
        <dbReference type="ARBA" id="ARBA00048082"/>
    </source>
</evidence>
<dbReference type="InterPro" id="IPR029062">
    <property type="entry name" value="Class_I_gatase-like"/>
</dbReference>
<dbReference type="Proteomes" id="UP000827549">
    <property type="component" value="Chromosome 7"/>
</dbReference>
<dbReference type="GO" id="GO:0019172">
    <property type="term" value="F:glyoxalase III activity"/>
    <property type="evidence" value="ECO:0007669"/>
    <property type="project" value="UniProtKB-EC"/>
</dbReference>
<name>A0AAF0YGW0_9TREE</name>
<gene>
    <name evidence="6" type="primary">HSP31</name>
    <name evidence="6" type="ORF">LOC62_07G008852</name>
</gene>
<dbReference type="GO" id="GO:0005737">
    <property type="term" value="C:cytoplasm"/>
    <property type="evidence" value="ECO:0007669"/>
    <property type="project" value="TreeGrafter"/>
</dbReference>
<keyword evidence="7" id="KW-1185">Reference proteome</keyword>
<dbReference type="GeneID" id="87812016"/>
<dbReference type="GO" id="GO:0019243">
    <property type="term" value="P:methylglyoxal catabolic process to D-lactate via S-lactoyl-glutathione"/>
    <property type="evidence" value="ECO:0007669"/>
    <property type="project" value="TreeGrafter"/>
</dbReference>
<protein>
    <recommendedName>
        <fullName evidence="1">D-lactate dehydratase</fullName>
        <ecNumber evidence="1">4.2.1.130</ecNumber>
    </recommendedName>
</protein>
<dbReference type="RefSeq" id="XP_062631378.1">
    <property type="nucleotide sequence ID" value="XM_062775394.1"/>
</dbReference>
<comment type="similarity">
    <text evidence="4">Belongs to the peptidase C56 family. HSP31-like subfamily.</text>
</comment>
<dbReference type="PANTHER" id="PTHR48094">
    <property type="entry name" value="PROTEIN/NUCLEIC ACID DEGLYCASE DJ-1-RELATED"/>
    <property type="match status" value="1"/>
</dbReference>
<keyword evidence="3" id="KW-0456">Lyase</keyword>
<accession>A0AAF0YGW0</accession>
<evidence type="ECO:0000313" key="7">
    <source>
        <dbReference type="Proteomes" id="UP000827549"/>
    </source>
</evidence>
<comment type="catalytic activity">
    <reaction evidence="5">
        <text>methylglyoxal + H2O = (R)-lactate + H(+)</text>
        <dbReference type="Rhea" id="RHEA:27754"/>
        <dbReference type="ChEBI" id="CHEBI:15377"/>
        <dbReference type="ChEBI" id="CHEBI:15378"/>
        <dbReference type="ChEBI" id="CHEBI:16004"/>
        <dbReference type="ChEBI" id="CHEBI:17158"/>
        <dbReference type="EC" id="4.2.1.130"/>
    </reaction>
</comment>
<reference evidence="6" key="1">
    <citation type="submission" date="2023-10" db="EMBL/GenBank/DDBJ databases">
        <authorList>
            <person name="Noh H."/>
        </authorList>
    </citation>
    <scope>NUCLEOTIDE SEQUENCE</scope>
    <source>
        <strain evidence="6">DUCC4014</strain>
    </source>
</reference>
<keyword evidence="2" id="KW-0346">Stress response</keyword>
<dbReference type="EMBL" id="CP086720">
    <property type="protein sequence ID" value="WOO85352.1"/>
    <property type="molecule type" value="Genomic_DNA"/>
</dbReference>
<dbReference type="Gene3D" id="3.40.50.880">
    <property type="match status" value="1"/>
</dbReference>
<dbReference type="AlphaFoldDB" id="A0AAF0YGW0"/>
<organism evidence="6 7">
    <name type="scientific">Vanrija pseudolonga</name>
    <dbReference type="NCBI Taxonomy" id="143232"/>
    <lineage>
        <taxon>Eukaryota</taxon>
        <taxon>Fungi</taxon>
        <taxon>Dikarya</taxon>
        <taxon>Basidiomycota</taxon>
        <taxon>Agaricomycotina</taxon>
        <taxon>Tremellomycetes</taxon>
        <taxon>Trichosporonales</taxon>
        <taxon>Trichosporonaceae</taxon>
        <taxon>Vanrija</taxon>
    </lineage>
</organism>